<feature type="region of interest" description="Disordered" evidence="1">
    <location>
        <begin position="99"/>
        <end position="119"/>
    </location>
</feature>
<keyword evidence="3" id="KW-1185">Reference proteome</keyword>
<gene>
    <name evidence="2" type="ORF">BJX68DRAFT_269996</name>
</gene>
<proteinExistence type="predicted"/>
<protein>
    <submittedName>
        <fullName evidence="2">Uncharacterized protein</fullName>
    </submittedName>
</protein>
<dbReference type="GeneID" id="98161659"/>
<sequence>MWQYYNIDSTKKTLVKQANRIEAKLKNLEDIEIMKNLGTTYYDKPYISQDLSTLMEGVDGPKVNIKPGQMRQKNKAIVTIFEVYLAAVQNLQAWDIDWDMDTSDNNSGSGNNDDGMDID</sequence>
<comment type="caution">
    <text evidence="2">The sequence shown here is derived from an EMBL/GenBank/DDBJ whole genome shotgun (WGS) entry which is preliminary data.</text>
</comment>
<name>A0ABR4JUW5_9EURO</name>
<evidence type="ECO:0000313" key="2">
    <source>
        <dbReference type="EMBL" id="KAL2843825.1"/>
    </source>
</evidence>
<reference evidence="2 3" key="1">
    <citation type="submission" date="2024-07" db="EMBL/GenBank/DDBJ databases">
        <title>Section-level genome sequencing and comparative genomics of Aspergillus sections Usti and Cavernicolus.</title>
        <authorList>
            <consortium name="Lawrence Berkeley National Laboratory"/>
            <person name="Nybo J.L."/>
            <person name="Vesth T.C."/>
            <person name="Theobald S."/>
            <person name="Frisvad J.C."/>
            <person name="Larsen T.O."/>
            <person name="Kjaerboelling I."/>
            <person name="Rothschild-Mancinelli K."/>
            <person name="Lyhne E.K."/>
            <person name="Kogle M.E."/>
            <person name="Barry K."/>
            <person name="Clum A."/>
            <person name="Na H."/>
            <person name="Ledsgaard L."/>
            <person name="Lin J."/>
            <person name="Lipzen A."/>
            <person name="Kuo A."/>
            <person name="Riley R."/>
            <person name="Mondo S."/>
            <person name="LaButti K."/>
            <person name="Haridas S."/>
            <person name="Pangalinan J."/>
            <person name="Salamov A.A."/>
            <person name="Simmons B.A."/>
            <person name="Magnuson J.K."/>
            <person name="Chen J."/>
            <person name="Drula E."/>
            <person name="Henrissat B."/>
            <person name="Wiebenga A."/>
            <person name="Lubbers R.J."/>
            <person name="Gomes A.C."/>
            <person name="Macurrencykelacurrency M.R."/>
            <person name="Stajich J."/>
            <person name="Grigoriev I.V."/>
            <person name="Mortensen U.H."/>
            <person name="De vries R.P."/>
            <person name="Baker S.E."/>
            <person name="Andersen M.R."/>
        </authorList>
    </citation>
    <scope>NUCLEOTIDE SEQUENCE [LARGE SCALE GENOMIC DNA]</scope>
    <source>
        <strain evidence="2 3">CBS 756.74</strain>
    </source>
</reference>
<organism evidence="2 3">
    <name type="scientific">Aspergillus pseudodeflectus</name>
    <dbReference type="NCBI Taxonomy" id="176178"/>
    <lineage>
        <taxon>Eukaryota</taxon>
        <taxon>Fungi</taxon>
        <taxon>Dikarya</taxon>
        <taxon>Ascomycota</taxon>
        <taxon>Pezizomycotina</taxon>
        <taxon>Eurotiomycetes</taxon>
        <taxon>Eurotiomycetidae</taxon>
        <taxon>Eurotiales</taxon>
        <taxon>Aspergillaceae</taxon>
        <taxon>Aspergillus</taxon>
        <taxon>Aspergillus subgen. Nidulantes</taxon>
    </lineage>
</organism>
<evidence type="ECO:0000256" key="1">
    <source>
        <dbReference type="SAM" id="MobiDB-lite"/>
    </source>
</evidence>
<accession>A0ABR4JUW5</accession>
<dbReference type="Proteomes" id="UP001610444">
    <property type="component" value="Unassembled WGS sequence"/>
</dbReference>
<dbReference type="RefSeq" id="XP_070895828.1">
    <property type="nucleotide sequence ID" value="XM_071046495.1"/>
</dbReference>
<evidence type="ECO:0000313" key="3">
    <source>
        <dbReference type="Proteomes" id="UP001610444"/>
    </source>
</evidence>
<dbReference type="EMBL" id="JBFXLR010000044">
    <property type="protein sequence ID" value="KAL2843825.1"/>
    <property type="molecule type" value="Genomic_DNA"/>
</dbReference>
<feature type="compositionally biased region" description="Low complexity" evidence="1">
    <location>
        <begin position="103"/>
        <end position="113"/>
    </location>
</feature>